<dbReference type="GO" id="GO:0003677">
    <property type="term" value="F:DNA binding"/>
    <property type="evidence" value="ECO:0007669"/>
    <property type="project" value="UniProtKB-KW"/>
</dbReference>
<dbReference type="PANTHER" id="PTHR33204">
    <property type="entry name" value="TRANSCRIPTIONAL REGULATOR, MARR FAMILY"/>
    <property type="match status" value="1"/>
</dbReference>
<keyword evidence="6" id="KW-1185">Reference proteome</keyword>
<organism evidence="5 6">
    <name type="scientific">Nocardioides thalensis</name>
    <dbReference type="NCBI Taxonomy" id="1914755"/>
    <lineage>
        <taxon>Bacteria</taxon>
        <taxon>Bacillati</taxon>
        <taxon>Actinomycetota</taxon>
        <taxon>Actinomycetes</taxon>
        <taxon>Propionibacteriales</taxon>
        <taxon>Nocardioidaceae</taxon>
        <taxon>Nocardioides</taxon>
    </lineage>
</organism>
<sequence>MPDYGDFCPVQMAAEVVADRWTPLIIRELVLGNTRFNDIARAMPGISRSLLVQRLRHLERKGVLETWPSPTGRGSEYHLTPAGRDLERVIDSLGRWAIEWLFDELRPHDVPPTTLMWWMHRRVDRDRFPPHRTVVEFRHTAPSPETIWLVIDRGEVSVCMQHPGFEVDVFVGATTPDLADVFQGYCTWREAVDAGRIQVQGPPRLVNALPTWFLWSPWAEVTRERADRGARAEEPAAG</sequence>
<evidence type="ECO:0000256" key="3">
    <source>
        <dbReference type="ARBA" id="ARBA00023163"/>
    </source>
</evidence>
<keyword evidence="1" id="KW-0805">Transcription regulation</keyword>
<proteinExistence type="predicted"/>
<dbReference type="InterPro" id="IPR002577">
    <property type="entry name" value="HTH_HxlR"/>
</dbReference>
<evidence type="ECO:0000313" key="6">
    <source>
        <dbReference type="Proteomes" id="UP000530424"/>
    </source>
</evidence>
<dbReference type="EMBL" id="JACCFP010000001">
    <property type="protein sequence ID" value="NYJ00809.1"/>
    <property type="molecule type" value="Genomic_DNA"/>
</dbReference>
<dbReference type="InterPro" id="IPR036390">
    <property type="entry name" value="WH_DNA-bd_sf"/>
</dbReference>
<gene>
    <name evidence="5" type="ORF">HNR19_001507</name>
</gene>
<comment type="caution">
    <text evidence="5">The sequence shown here is derived from an EMBL/GenBank/DDBJ whole genome shotgun (WGS) entry which is preliminary data.</text>
</comment>
<evidence type="ECO:0000256" key="1">
    <source>
        <dbReference type="ARBA" id="ARBA00023015"/>
    </source>
</evidence>
<keyword evidence="2 5" id="KW-0238">DNA-binding</keyword>
<dbReference type="Gene3D" id="1.10.10.10">
    <property type="entry name" value="Winged helix-like DNA-binding domain superfamily/Winged helix DNA-binding domain"/>
    <property type="match status" value="1"/>
</dbReference>
<protein>
    <submittedName>
        <fullName evidence="5">DNA-binding HxlR family transcriptional regulator</fullName>
    </submittedName>
</protein>
<evidence type="ECO:0000256" key="2">
    <source>
        <dbReference type="ARBA" id="ARBA00023125"/>
    </source>
</evidence>
<dbReference type="SUPFAM" id="SSF55718">
    <property type="entry name" value="SCP-like"/>
    <property type="match status" value="1"/>
</dbReference>
<dbReference type="InterPro" id="IPR036388">
    <property type="entry name" value="WH-like_DNA-bd_sf"/>
</dbReference>
<dbReference type="InterPro" id="IPR036527">
    <property type="entry name" value="SCP2_sterol-bd_dom_sf"/>
</dbReference>
<dbReference type="AlphaFoldDB" id="A0A853C0A0"/>
<dbReference type="PANTHER" id="PTHR33204:SF18">
    <property type="entry name" value="TRANSCRIPTIONAL REGULATORY PROTEIN"/>
    <property type="match status" value="1"/>
</dbReference>
<dbReference type="PROSITE" id="PS51118">
    <property type="entry name" value="HTH_HXLR"/>
    <property type="match status" value="1"/>
</dbReference>
<accession>A0A853C0A0</accession>
<feature type="domain" description="HTH hxlR-type" evidence="4">
    <location>
        <begin position="8"/>
        <end position="105"/>
    </location>
</feature>
<dbReference type="SUPFAM" id="SSF46785">
    <property type="entry name" value="Winged helix' DNA-binding domain"/>
    <property type="match status" value="1"/>
</dbReference>
<name>A0A853C0A0_9ACTN</name>
<keyword evidence="3" id="KW-0804">Transcription</keyword>
<evidence type="ECO:0000313" key="5">
    <source>
        <dbReference type="EMBL" id="NYJ00809.1"/>
    </source>
</evidence>
<reference evidence="5 6" key="1">
    <citation type="submission" date="2020-07" db="EMBL/GenBank/DDBJ databases">
        <title>Sequencing the genomes of 1000 actinobacteria strains.</title>
        <authorList>
            <person name="Klenk H.-P."/>
        </authorList>
    </citation>
    <scope>NUCLEOTIDE SEQUENCE [LARGE SCALE GENOMIC DNA]</scope>
    <source>
        <strain evidence="5 6">DSM 103833</strain>
    </source>
</reference>
<dbReference type="Pfam" id="PF01638">
    <property type="entry name" value="HxlR"/>
    <property type="match status" value="1"/>
</dbReference>
<evidence type="ECO:0000259" key="4">
    <source>
        <dbReference type="PROSITE" id="PS51118"/>
    </source>
</evidence>
<dbReference type="Proteomes" id="UP000530424">
    <property type="component" value="Unassembled WGS sequence"/>
</dbReference>
<dbReference type="RefSeq" id="WP_179667350.1">
    <property type="nucleotide sequence ID" value="NZ_JACCFP010000001.1"/>
</dbReference>